<evidence type="ECO:0000313" key="4">
    <source>
        <dbReference type="Proteomes" id="UP001589619"/>
    </source>
</evidence>
<dbReference type="InterPro" id="IPR036291">
    <property type="entry name" value="NAD(P)-bd_dom_sf"/>
</dbReference>
<evidence type="ECO:0000256" key="1">
    <source>
        <dbReference type="ARBA" id="ARBA00004370"/>
    </source>
</evidence>
<dbReference type="Pfam" id="PF01370">
    <property type="entry name" value="Epimerase"/>
    <property type="match status" value="1"/>
</dbReference>
<feature type="domain" description="NAD-dependent epimerase/dehydratase" evidence="2">
    <location>
        <begin position="15"/>
        <end position="114"/>
    </location>
</feature>
<dbReference type="PANTHER" id="PTHR14097:SF8">
    <property type="entry name" value="NAD(P)-BINDING DOMAIN-CONTAINING PROTEIN"/>
    <property type="match status" value="1"/>
</dbReference>
<evidence type="ECO:0000313" key="3">
    <source>
        <dbReference type="EMBL" id="MFB9755356.1"/>
    </source>
</evidence>
<name>A0ABV5W470_9BACL</name>
<reference evidence="3 4" key="1">
    <citation type="submission" date="2024-09" db="EMBL/GenBank/DDBJ databases">
        <authorList>
            <person name="Sun Q."/>
            <person name="Mori K."/>
        </authorList>
    </citation>
    <scope>NUCLEOTIDE SEQUENCE [LARGE SCALE GENOMIC DNA]</scope>
    <source>
        <strain evidence="3 4">JCM 12520</strain>
    </source>
</reference>
<dbReference type="InterPro" id="IPR001509">
    <property type="entry name" value="Epimerase_deHydtase"/>
</dbReference>
<evidence type="ECO:0000259" key="2">
    <source>
        <dbReference type="Pfam" id="PF01370"/>
    </source>
</evidence>
<comment type="caution">
    <text evidence="3">The sequence shown here is derived from an EMBL/GenBank/DDBJ whole genome shotgun (WGS) entry which is preliminary data.</text>
</comment>
<keyword evidence="4" id="KW-1185">Reference proteome</keyword>
<comment type="subcellular location">
    <subcellularLocation>
        <location evidence="1">Membrane</location>
    </subcellularLocation>
</comment>
<dbReference type="SUPFAM" id="SSF51735">
    <property type="entry name" value="NAD(P)-binding Rossmann-fold domains"/>
    <property type="match status" value="1"/>
</dbReference>
<dbReference type="EMBL" id="JBHMAG010000018">
    <property type="protein sequence ID" value="MFB9755356.1"/>
    <property type="molecule type" value="Genomic_DNA"/>
</dbReference>
<organism evidence="3 4">
    <name type="scientific">Paenibacillus hodogayensis</name>
    <dbReference type="NCBI Taxonomy" id="279208"/>
    <lineage>
        <taxon>Bacteria</taxon>
        <taxon>Bacillati</taxon>
        <taxon>Bacillota</taxon>
        <taxon>Bacilli</taxon>
        <taxon>Bacillales</taxon>
        <taxon>Paenibacillaceae</taxon>
        <taxon>Paenibacillus</taxon>
    </lineage>
</organism>
<accession>A0ABV5W470</accession>
<gene>
    <name evidence="3" type="ORF">ACFFNY_27590</name>
</gene>
<sequence>MDMASDGQEKKKIRVIVTGVTGMVGEGVLHECLRHPDVERVLVLGRKPCGVTHPKLEEHVQPDLFDLSAAAARLSGYNACFFCLGVSSVGMTEEAYTRVTYDLTVSVAELLCGLNPGMVFCYVTGNGTDSTERGRSMWARVKGRTENKLLRLPFGGAYMFRPGYIHPTPGLRNTHGYYKAFMWMYPALRRFMPRYVISLRELGLAMIHTVGRGYEKPVLENVDIAALAKA</sequence>
<protein>
    <submittedName>
        <fullName evidence="3">NAD-dependent epimerase/dehydratase family protein</fullName>
    </submittedName>
</protein>
<dbReference type="RefSeq" id="WP_344908199.1">
    <property type="nucleotide sequence ID" value="NZ_BAAAYO010000006.1"/>
</dbReference>
<dbReference type="Proteomes" id="UP001589619">
    <property type="component" value="Unassembled WGS sequence"/>
</dbReference>
<proteinExistence type="predicted"/>
<dbReference type="Gene3D" id="3.40.50.720">
    <property type="entry name" value="NAD(P)-binding Rossmann-like Domain"/>
    <property type="match status" value="1"/>
</dbReference>
<dbReference type="PANTHER" id="PTHR14097">
    <property type="entry name" value="OXIDOREDUCTASE HTATIP2"/>
    <property type="match status" value="1"/>
</dbReference>